<sequence>MKKISYLLTLFVLAACHSNKKPELGADTLKQDITAKTVAPKKADQDSLIKPYKLIADYMVTDTGYVDATVMGATYAVITKNGKLVDTIEKGYGVQKVNDHSYLYRTIMDTGPLEDPTSGKAGYKNNISGSLGNYILTLNGKKQNLSKLIPDFNDYFSSPSVINGKIYYWQIKKIDTTGNNSISAAQYDPVTKETMNHYLVNDYIETDNADHFAAPYIKNDTIYFDGENNKLKKFTKDLKLYN</sequence>
<evidence type="ECO:0000313" key="1">
    <source>
        <dbReference type="EMBL" id="MDR6943086.1"/>
    </source>
</evidence>
<reference evidence="1 2" key="1">
    <citation type="submission" date="2023-07" db="EMBL/GenBank/DDBJ databases">
        <title>Sorghum-associated microbial communities from plants grown in Nebraska, USA.</title>
        <authorList>
            <person name="Schachtman D."/>
        </authorList>
    </citation>
    <scope>NUCLEOTIDE SEQUENCE [LARGE SCALE GENOMIC DNA]</scope>
    <source>
        <strain evidence="1 2">3262</strain>
    </source>
</reference>
<comment type="caution">
    <text evidence="1">The sequence shown here is derived from an EMBL/GenBank/DDBJ whole genome shotgun (WGS) entry which is preliminary data.</text>
</comment>
<protein>
    <recommendedName>
        <fullName evidence="3">Lipoprotein</fullName>
    </recommendedName>
</protein>
<dbReference type="EMBL" id="JAVDUU010000003">
    <property type="protein sequence ID" value="MDR6943086.1"/>
    <property type="molecule type" value="Genomic_DNA"/>
</dbReference>
<dbReference type="RefSeq" id="WP_310096752.1">
    <property type="nucleotide sequence ID" value="NZ_JAVDUU010000003.1"/>
</dbReference>
<accession>A0ABU1TCG2</accession>
<name>A0ABU1TCG2_9SPHI</name>
<dbReference type="PROSITE" id="PS51257">
    <property type="entry name" value="PROKAR_LIPOPROTEIN"/>
    <property type="match status" value="1"/>
</dbReference>
<gene>
    <name evidence="1" type="ORF">J2W55_002939</name>
</gene>
<evidence type="ECO:0000313" key="2">
    <source>
        <dbReference type="Proteomes" id="UP001247620"/>
    </source>
</evidence>
<evidence type="ECO:0008006" key="3">
    <source>
        <dbReference type="Google" id="ProtNLM"/>
    </source>
</evidence>
<keyword evidence="2" id="KW-1185">Reference proteome</keyword>
<dbReference type="Proteomes" id="UP001247620">
    <property type="component" value="Unassembled WGS sequence"/>
</dbReference>
<organism evidence="1 2">
    <name type="scientific">Mucilaginibacter pocheonensis</name>
    <dbReference type="NCBI Taxonomy" id="398050"/>
    <lineage>
        <taxon>Bacteria</taxon>
        <taxon>Pseudomonadati</taxon>
        <taxon>Bacteroidota</taxon>
        <taxon>Sphingobacteriia</taxon>
        <taxon>Sphingobacteriales</taxon>
        <taxon>Sphingobacteriaceae</taxon>
        <taxon>Mucilaginibacter</taxon>
    </lineage>
</organism>
<proteinExistence type="predicted"/>